<dbReference type="EMBL" id="JH815821">
    <property type="protein sequence ID" value="EKC40007.1"/>
    <property type="molecule type" value="Genomic_DNA"/>
</dbReference>
<dbReference type="PANTHER" id="PTHR12767:SF9">
    <property type="entry name" value="BCL7-LIKE"/>
    <property type="match status" value="1"/>
</dbReference>
<dbReference type="InParanoid" id="K1QT80"/>
<sequence length="149" mass="17413">MLSRSVRAETRSRAKEDIKRVITAIDKVRKWEKRWVTIGDTTMRIYKWVPAQHVYTDENTQQSQPDSLCSDQVSNMNEDSYQSYPENSNTAFSQSQDTDSNQTDMRIAMRMIKDDRKKISEDTNDSEPPMLEREQEDPPTKKLKSDTSN</sequence>
<dbReference type="Pfam" id="PF04714">
    <property type="entry name" value="BCL_N"/>
    <property type="match status" value="1"/>
</dbReference>
<proteinExistence type="inferred from homology"/>
<dbReference type="InterPro" id="IPR006804">
    <property type="entry name" value="BCL7"/>
</dbReference>
<dbReference type="AlphaFoldDB" id="K1QT80"/>
<comment type="similarity">
    <text evidence="1">Belongs to the BCL7 family.</text>
</comment>
<dbReference type="HOGENOM" id="CLU_110835_2_1_1"/>
<name>K1QT80_MAGGI</name>
<gene>
    <name evidence="3" type="ORF">CGI_10015903</name>
</gene>
<feature type="compositionally biased region" description="Basic and acidic residues" evidence="2">
    <location>
        <begin position="111"/>
        <end position="121"/>
    </location>
</feature>
<dbReference type="FunCoup" id="K1QT80">
    <property type="interactions" value="212"/>
</dbReference>
<protein>
    <submittedName>
        <fullName evidence="3">B-cell CLL/lymphoma 7 protein family member A</fullName>
    </submittedName>
</protein>
<evidence type="ECO:0000313" key="3">
    <source>
        <dbReference type="EMBL" id="EKC40007.1"/>
    </source>
</evidence>
<feature type="compositionally biased region" description="Basic and acidic residues" evidence="2">
    <location>
        <begin position="130"/>
        <end position="149"/>
    </location>
</feature>
<evidence type="ECO:0000256" key="1">
    <source>
        <dbReference type="ARBA" id="ARBA00010326"/>
    </source>
</evidence>
<feature type="compositionally biased region" description="Polar residues" evidence="2">
    <location>
        <begin position="58"/>
        <end position="104"/>
    </location>
</feature>
<accession>K1QT80</accession>
<evidence type="ECO:0000256" key="2">
    <source>
        <dbReference type="SAM" id="MobiDB-lite"/>
    </source>
</evidence>
<reference evidence="3" key="1">
    <citation type="journal article" date="2012" name="Nature">
        <title>The oyster genome reveals stress adaptation and complexity of shell formation.</title>
        <authorList>
            <person name="Zhang G."/>
            <person name="Fang X."/>
            <person name="Guo X."/>
            <person name="Li L."/>
            <person name="Luo R."/>
            <person name="Xu F."/>
            <person name="Yang P."/>
            <person name="Zhang L."/>
            <person name="Wang X."/>
            <person name="Qi H."/>
            <person name="Xiong Z."/>
            <person name="Que H."/>
            <person name="Xie Y."/>
            <person name="Holland P.W."/>
            <person name="Paps J."/>
            <person name="Zhu Y."/>
            <person name="Wu F."/>
            <person name="Chen Y."/>
            <person name="Wang J."/>
            <person name="Peng C."/>
            <person name="Meng J."/>
            <person name="Yang L."/>
            <person name="Liu J."/>
            <person name="Wen B."/>
            <person name="Zhang N."/>
            <person name="Huang Z."/>
            <person name="Zhu Q."/>
            <person name="Feng Y."/>
            <person name="Mount A."/>
            <person name="Hedgecock D."/>
            <person name="Xu Z."/>
            <person name="Liu Y."/>
            <person name="Domazet-Loso T."/>
            <person name="Du Y."/>
            <person name="Sun X."/>
            <person name="Zhang S."/>
            <person name="Liu B."/>
            <person name="Cheng P."/>
            <person name="Jiang X."/>
            <person name="Li J."/>
            <person name="Fan D."/>
            <person name="Wang W."/>
            <person name="Fu W."/>
            <person name="Wang T."/>
            <person name="Wang B."/>
            <person name="Zhang J."/>
            <person name="Peng Z."/>
            <person name="Li Y."/>
            <person name="Li N."/>
            <person name="Wang J."/>
            <person name="Chen M."/>
            <person name="He Y."/>
            <person name="Tan F."/>
            <person name="Song X."/>
            <person name="Zheng Q."/>
            <person name="Huang R."/>
            <person name="Yang H."/>
            <person name="Du X."/>
            <person name="Chen L."/>
            <person name="Yang M."/>
            <person name="Gaffney P.M."/>
            <person name="Wang S."/>
            <person name="Luo L."/>
            <person name="She Z."/>
            <person name="Ming Y."/>
            <person name="Huang W."/>
            <person name="Zhang S."/>
            <person name="Huang B."/>
            <person name="Zhang Y."/>
            <person name="Qu T."/>
            <person name="Ni P."/>
            <person name="Miao G."/>
            <person name="Wang J."/>
            <person name="Wang Q."/>
            <person name="Steinberg C.E."/>
            <person name="Wang H."/>
            <person name="Li N."/>
            <person name="Qian L."/>
            <person name="Zhang G."/>
            <person name="Li Y."/>
            <person name="Yang H."/>
            <person name="Liu X."/>
            <person name="Wang J."/>
            <person name="Yin Y."/>
            <person name="Wang J."/>
        </authorList>
    </citation>
    <scope>NUCLEOTIDE SEQUENCE [LARGE SCALE GENOMIC DNA]</scope>
    <source>
        <strain evidence="3">05x7-T-G4-1.051#20</strain>
    </source>
</reference>
<feature type="region of interest" description="Disordered" evidence="2">
    <location>
        <begin position="58"/>
        <end position="149"/>
    </location>
</feature>
<organism evidence="3">
    <name type="scientific">Magallana gigas</name>
    <name type="common">Pacific oyster</name>
    <name type="synonym">Crassostrea gigas</name>
    <dbReference type="NCBI Taxonomy" id="29159"/>
    <lineage>
        <taxon>Eukaryota</taxon>
        <taxon>Metazoa</taxon>
        <taxon>Spiralia</taxon>
        <taxon>Lophotrochozoa</taxon>
        <taxon>Mollusca</taxon>
        <taxon>Bivalvia</taxon>
        <taxon>Autobranchia</taxon>
        <taxon>Pteriomorphia</taxon>
        <taxon>Ostreida</taxon>
        <taxon>Ostreoidea</taxon>
        <taxon>Ostreidae</taxon>
        <taxon>Magallana</taxon>
    </lineage>
</organism>
<dbReference type="PANTHER" id="PTHR12767">
    <property type="entry name" value="BCL7 RELATED"/>
    <property type="match status" value="1"/>
</dbReference>